<dbReference type="EMBL" id="JBGBPQ010000025">
    <property type="protein sequence ID" value="KAL1499603.1"/>
    <property type="molecule type" value="Genomic_DNA"/>
</dbReference>
<protein>
    <submittedName>
        <fullName evidence="1">Uncharacterized protein</fullName>
    </submittedName>
</protein>
<organism evidence="1 2">
    <name type="scientific">Prymnesium parvum</name>
    <name type="common">Toxic golden alga</name>
    <dbReference type="NCBI Taxonomy" id="97485"/>
    <lineage>
        <taxon>Eukaryota</taxon>
        <taxon>Haptista</taxon>
        <taxon>Haptophyta</taxon>
        <taxon>Prymnesiophyceae</taxon>
        <taxon>Prymnesiales</taxon>
        <taxon>Prymnesiaceae</taxon>
        <taxon>Prymnesium</taxon>
    </lineage>
</organism>
<keyword evidence="2" id="KW-1185">Reference proteome</keyword>
<name>A0AB34IL10_PRYPA</name>
<dbReference type="AlphaFoldDB" id="A0AB34IL10"/>
<dbReference type="Proteomes" id="UP001515480">
    <property type="component" value="Unassembled WGS sequence"/>
</dbReference>
<sequence>MAQSYPTAKMSGERGRAAATLAAISHMLRTVKQLRTVAGLGLSMYHSLKLTHTGGQSIKAASKQRGAAAWRKPLRCCDMLSEAYARGSVDAVLELQGLFALMLKHNLELPRQYGRKCDILRQG</sequence>
<comment type="caution">
    <text evidence="1">The sequence shown here is derived from an EMBL/GenBank/DDBJ whole genome shotgun (WGS) entry which is preliminary data.</text>
</comment>
<evidence type="ECO:0000313" key="2">
    <source>
        <dbReference type="Proteomes" id="UP001515480"/>
    </source>
</evidence>
<proteinExistence type="predicted"/>
<accession>A0AB34IL10</accession>
<gene>
    <name evidence="1" type="ORF">AB1Y20_011802</name>
</gene>
<evidence type="ECO:0000313" key="1">
    <source>
        <dbReference type="EMBL" id="KAL1499603.1"/>
    </source>
</evidence>
<reference evidence="1 2" key="1">
    <citation type="journal article" date="2024" name="Science">
        <title>Giant polyketide synthase enzymes in the biosynthesis of giant marine polyether toxins.</title>
        <authorList>
            <person name="Fallon T.R."/>
            <person name="Shende V.V."/>
            <person name="Wierzbicki I.H."/>
            <person name="Pendleton A.L."/>
            <person name="Watervoot N.F."/>
            <person name="Auber R.P."/>
            <person name="Gonzalez D.J."/>
            <person name="Wisecaver J.H."/>
            <person name="Moore B.S."/>
        </authorList>
    </citation>
    <scope>NUCLEOTIDE SEQUENCE [LARGE SCALE GENOMIC DNA]</scope>
    <source>
        <strain evidence="1 2">12B1</strain>
    </source>
</reference>